<sequence length="137" mass="16339">MSLAIKLFLILLLVESSTALYRVDFNENPKSYLDQPEVDYIRILRETVRGWQGEADKKYGLYSSTDYMKRSLFLQDKVRRYVELWGEWKNHKGYPFHDLRKIKSYLWTIQYDTCRQAEGTDLLTYLIYGLSAETDMV</sequence>
<evidence type="ECO:0000313" key="2">
    <source>
        <dbReference type="EMBL" id="EOA18075.1"/>
    </source>
</evidence>
<dbReference type="KEGG" id="crb:17880241"/>
<proteinExistence type="predicted"/>
<feature type="signal peptide" evidence="1">
    <location>
        <begin position="1"/>
        <end position="19"/>
    </location>
</feature>
<dbReference type="OrthoDB" id="1099455at2759"/>
<evidence type="ECO:0000256" key="1">
    <source>
        <dbReference type="SAM" id="SignalP"/>
    </source>
</evidence>
<protein>
    <recommendedName>
        <fullName evidence="4">Cathepsin propeptide inhibitor domain-containing protein</fullName>
    </recommendedName>
</protein>
<feature type="chain" id="PRO_5004342851" description="Cathepsin propeptide inhibitor domain-containing protein" evidence="1">
    <location>
        <begin position="20"/>
        <end position="137"/>
    </location>
</feature>
<keyword evidence="3" id="KW-1185">Reference proteome</keyword>
<evidence type="ECO:0000313" key="3">
    <source>
        <dbReference type="Proteomes" id="UP000029121"/>
    </source>
</evidence>
<organism evidence="2 3">
    <name type="scientific">Capsella rubella</name>
    <dbReference type="NCBI Taxonomy" id="81985"/>
    <lineage>
        <taxon>Eukaryota</taxon>
        <taxon>Viridiplantae</taxon>
        <taxon>Streptophyta</taxon>
        <taxon>Embryophyta</taxon>
        <taxon>Tracheophyta</taxon>
        <taxon>Spermatophyta</taxon>
        <taxon>Magnoliopsida</taxon>
        <taxon>eudicotyledons</taxon>
        <taxon>Gunneridae</taxon>
        <taxon>Pentapetalae</taxon>
        <taxon>rosids</taxon>
        <taxon>malvids</taxon>
        <taxon>Brassicales</taxon>
        <taxon>Brassicaceae</taxon>
        <taxon>Camelineae</taxon>
        <taxon>Capsella</taxon>
    </lineage>
</organism>
<dbReference type="EMBL" id="KB870811">
    <property type="protein sequence ID" value="EOA18075.1"/>
    <property type="molecule type" value="Genomic_DNA"/>
</dbReference>
<accession>R0H0G4</accession>
<dbReference type="Proteomes" id="UP000029121">
    <property type="component" value="Unassembled WGS sequence"/>
</dbReference>
<gene>
    <name evidence="2" type="ORF">CARUB_v10006522mg</name>
</gene>
<keyword evidence="1" id="KW-0732">Signal</keyword>
<evidence type="ECO:0008006" key="4">
    <source>
        <dbReference type="Google" id="ProtNLM"/>
    </source>
</evidence>
<name>R0H0G4_9BRAS</name>
<reference evidence="3" key="1">
    <citation type="journal article" date="2013" name="Nat. Genet.">
        <title>The Capsella rubella genome and the genomic consequences of rapid mating system evolution.</title>
        <authorList>
            <person name="Slotte T."/>
            <person name="Hazzouri K.M."/>
            <person name="Agren J.A."/>
            <person name="Koenig D."/>
            <person name="Maumus F."/>
            <person name="Guo Y.L."/>
            <person name="Steige K."/>
            <person name="Platts A.E."/>
            <person name="Escobar J.S."/>
            <person name="Newman L.K."/>
            <person name="Wang W."/>
            <person name="Mandakova T."/>
            <person name="Vello E."/>
            <person name="Smith L.M."/>
            <person name="Henz S.R."/>
            <person name="Steffen J."/>
            <person name="Takuno S."/>
            <person name="Brandvain Y."/>
            <person name="Coop G."/>
            <person name="Andolfatto P."/>
            <person name="Hu T.T."/>
            <person name="Blanchette M."/>
            <person name="Clark R.M."/>
            <person name="Quesneville H."/>
            <person name="Nordborg M."/>
            <person name="Gaut B.S."/>
            <person name="Lysak M.A."/>
            <person name="Jenkins J."/>
            <person name="Grimwood J."/>
            <person name="Chapman J."/>
            <person name="Prochnik S."/>
            <person name="Shu S."/>
            <person name="Rokhsar D."/>
            <person name="Schmutz J."/>
            <person name="Weigel D."/>
            <person name="Wright S.I."/>
        </authorList>
    </citation>
    <scope>NUCLEOTIDE SEQUENCE [LARGE SCALE GENOMIC DNA]</scope>
    <source>
        <strain evidence="3">cv. Monte Gargano</strain>
    </source>
</reference>
<dbReference type="AlphaFoldDB" id="R0H0G4"/>